<evidence type="ECO:0000256" key="1">
    <source>
        <dbReference type="SAM" id="MobiDB-lite"/>
    </source>
</evidence>
<dbReference type="Proteomes" id="UP000002931">
    <property type="component" value="Unassembled WGS sequence"/>
</dbReference>
<evidence type="ECO:0000313" key="3">
    <source>
        <dbReference type="Proteomes" id="UP000002931"/>
    </source>
</evidence>
<dbReference type="AlphaFoldDB" id="A3VH81"/>
<proteinExistence type="predicted"/>
<dbReference type="EMBL" id="AAMT01000008">
    <property type="protein sequence ID" value="EAQ12636.1"/>
    <property type="molecule type" value="Genomic_DNA"/>
</dbReference>
<organism evidence="2 3">
    <name type="scientific">Maritimibacter alkaliphilus HTCC2654</name>
    <dbReference type="NCBI Taxonomy" id="314271"/>
    <lineage>
        <taxon>Bacteria</taxon>
        <taxon>Pseudomonadati</taxon>
        <taxon>Pseudomonadota</taxon>
        <taxon>Alphaproteobacteria</taxon>
        <taxon>Rhodobacterales</taxon>
        <taxon>Roseobacteraceae</taxon>
        <taxon>Maritimibacter</taxon>
    </lineage>
</organism>
<name>A3VH81_9RHOB</name>
<feature type="compositionally biased region" description="Low complexity" evidence="1">
    <location>
        <begin position="24"/>
        <end position="44"/>
    </location>
</feature>
<dbReference type="HOGENOM" id="CLU_3218358_0_0_5"/>
<gene>
    <name evidence="2" type="ORF">RB2654_15160</name>
</gene>
<comment type="caution">
    <text evidence="2">The sequence shown here is derived from an EMBL/GenBank/DDBJ whole genome shotgun (WGS) entry which is preliminary data.</text>
</comment>
<dbReference type="STRING" id="314271.RB2654_15160"/>
<sequence length="44" mass="4946">MGRCTSAGRSAGTRKRFSSRAAFSNRWSRRWPTSPPSSGRRAEM</sequence>
<evidence type="ECO:0000313" key="2">
    <source>
        <dbReference type="EMBL" id="EAQ12636.1"/>
    </source>
</evidence>
<protein>
    <submittedName>
        <fullName evidence="2">Uncharacterized protein</fullName>
    </submittedName>
</protein>
<keyword evidence="3" id="KW-1185">Reference proteome</keyword>
<feature type="region of interest" description="Disordered" evidence="1">
    <location>
        <begin position="1"/>
        <end position="44"/>
    </location>
</feature>
<reference evidence="2 3" key="1">
    <citation type="journal article" date="2010" name="J. Bacteriol.">
        <title>Genome sequences of Pelagibaca bermudensis HTCC2601T and Maritimibacter alkaliphilus HTCC2654T, the type strains of two marine Roseobacter genera.</title>
        <authorList>
            <person name="Thrash J.C."/>
            <person name="Cho J.C."/>
            <person name="Ferriera S."/>
            <person name="Johnson J."/>
            <person name="Vergin K.L."/>
            <person name="Giovannoni S.J."/>
        </authorList>
    </citation>
    <scope>NUCLEOTIDE SEQUENCE [LARGE SCALE GENOMIC DNA]</scope>
    <source>
        <strain evidence="2 3">HTCC2654</strain>
    </source>
</reference>
<accession>A3VH81</accession>